<protein>
    <recommendedName>
        <fullName evidence="3">Cytochrome oxidase subunit I profile domain-containing protein</fullName>
    </recommendedName>
</protein>
<evidence type="ECO:0008006" key="3">
    <source>
        <dbReference type="Google" id="ProtNLM"/>
    </source>
</evidence>
<dbReference type="SUPFAM" id="SSF81442">
    <property type="entry name" value="Cytochrome c oxidase subunit I-like"/>
    <property type="match status" value="1"/>
</dbReference>
<sequence length="71" mass="8106">MVQQVETISHETEAHGTHHEMSFWEKYILSVDHKIIGLQYLFTGLFMAAIGGYFAYAFRMQLAFPGAEVPL</sequence>
<evidence type="ECO:0000313" key="2">
    <source>
        <dbReference type="EMBL" id="SVE51650.1"/>
    </source>
</evidence>
<organism evidence="2">
    <name type="scientific">marine metagenome</name>
    <dbReference type="NCBI Taxonomy" id="408172"/>
    <lineage>
        <taxon>unclassified sequences</taxon>
        <taxon>metagenomes</taxon>
        <taxon>ecological metagenomes</taxon>
    </lineage>
</organism>
<dbReference type="AlphaFoldDB" id="A0A383E5D5"/>
<reference evidence="2" key="1">
    <citation type="submission" date="2018-05" db="EMBL/GenBank/DDBJ databases">
        <authorList>
            <person name="Lanie J.A."/>
            <person name="Ng W.-L."/>
            <person name="Kazmierczak K.M."/>
            <person name="Andrzejewski T.M."/>
            <person name="Davidsen T.M."/>
            <person name="Wayne K.J."/>
            <person name="Tettelin H."/>
            <person name="Glass J.I."/>
            <person name="Rusch D."/>
            <person name="Podicherti R."/>
            <person name="Tsui H.-C.T."/>
            <person name="Winkler M.E."/>
        </authorList>
    </citation>
    <scope>NUCLEOTIDE SEQUENCE</scope>
</reference>
<keyword evidence="1" id="KW-0812">Transmembrane</keyword>
<feature type="transmembrane region" description="Helical" evidence="1">
    <location>
        <begin position="35"/>
        <end position="56"/>
    </location>
</feature>
<feature type="non-terminal residue" evidence="2">
    <location>
        <position position="71"/>
    </location>
</feature>
<dbReference type="Gene3D" id="1.20.210.10">
    <property type="entry name" value="Cytochrome c oxidase-like, subunit I domain"/>
    <property type="match status" value="1"/>
</dbReference>
<accession>A0A383E5D5</accession>
<evidence type="ECO:0000256" key="1">
    <source>
        <dbReference type="SAM" id="Phobius"/>
    </source>
</evidence>
<dbReference type="InterPro" id="IPR036927">
    <property type="entry name" value="Cyt_c_oxase-like_su1_sf"/>
</dbReference>
<keyword evidence="1" id="KW-0472">Membrane</keyword>
<gene>
    <name evidence="2" type="ORF">METZ01_LOCUS504504</name>
</gene>
<keyword evidence="1" id="KW-1133">Transmembrane helix</keyword>
<dbReference type="EMBL" id="UINC01222741">
    <property type="protein sequence ID" value="SVE51650.1"/>
    <property type="molecule type" value="Genomic_DNA"/>
</dbReference>
<name>A0A383E5D5_9ZZZZ</name>
<proteinExistence type="predicted"/>